<dbReference type="PROSITE" id="PS51462">
    <property type="entry name" value="NUDIX"/>
    <property type="match status" value="1"/>
</dbReference>
<organism evidence="8 9">
    <name type="scientific">Azomonas macrocytogenes</name>
    <name type="common">Azotobacter macrocytogenes</name>
    <dbReference type="NCBI Taxonomy" id="69962"/>
    <lineage>
        <taxon>Bacteria</taxon>
        <taxon>Pseudomonadati</taxon>
        <taxon>Pseudomonadota</taxon>
        <taxon>Gammaproteobacteria</taxon>
        <taxon>Pseudomonadales</taxon>
        <taxon>Pseudomonadaceae</taxon>
        <taxon>Azomonas</taxon>
    </lineage>
</organism>
<evidence type="ECO:0000259" key="7">
    <source>
        <dbReference type="PROSITE" id="PS51462"/>
    </source>
</evidence>
<evidence type="ECO:0000256" key="2">
    <source>
        <dbReference type="ARBA" id="ARBA00007608"/>
    </source>
</evidence>
<reference evidence="8 9" key="1">
    <citation type="submission" date="2020-08" db="EMBL/GenBank/DDBJ databases">
        <title>Genomic Encyclopedia of Type Strains, Phase III (KMG-III): the genomes of soil and plant-associated and newly described type strains.</title>
        <authorList>
            <person name="Whitman W."/>
        </authorList>
    </citation>
    <scope>NUCLEOTIDE SEQUENCE [LARGE SCALE GENOMIC DNA]</scope>
    <source>
        <strain evidence="8 9">CECT 4462</strain>
    </source>
</reference>
<evidence type="ECO:0000256" key="4">
    <source>
        <dbReference type="ARBA" id="ARBA00015552"/>
    </source>
</evidence>
<gene>
    <name evidence="6" type="primary">nudJ</name>
    <name evidence="8" type="ORF">FHR87_000014</name>
</gene>
<dbReference type="AlphaFoldDB" id="A0A839SZM2"/>
<dbReference type="PROSITE" id="PS00893">
    <property type="entry name" value="NUDIX_BOX"/>
    <property type="match status" value="1"/>
</dbReference>
<dbReference type="InterPro" id="IPR033713">
    <property type="entry name" value="NudJ"/>
</dbReference>
<evidence type="ECO:0000256" key="6">
    <source>
        <dbReference type="RuleBase" id="RU364043"/>
    </source>
</evidence>
<protein>
    <recommendedName>
        <fullName evidence="4 6">Phosphatase NudJ</fullName>
        <ecNumber evidence="6">3.6.1.-</ecNumber>
    </recommendedName>
</protein>
<name>A0A839SZM2_AZOMA</name>
<dbReference type="EMBL" id="JACHXI010000001">
    <property type="protein sequence ID" value="MBB3101654.1"/>
    <property type="molecule type" value="Genomic_DNA"/>
</dbReference>
<comment type="caution">
    <text evidence="8">The sequence shown here is derived from an EMBL/GenBank/DDBJ whole genome shotgun (WGS) entry which is preliminary data.</text>
</comment>
<keyword evidence="5 6" id="KW-0378">Hydrolase</keyword>
<dbReference type="Proteomes" id="UP000549250">
    <property type="component" value="Unassembled WGS sequence"/>
</dbReference>
<evidence type="ECO:0000313" key="8">
    <source>
        <dbReference type="EMBL" id="MBB3101654.1"/>
    </source>
</evidence>
<dbReference type="PANTHER" id="PTHR43222:SF11">
    <property type="entry name" value="PHOSPHATASE NUDJ"/>
    <property type="match status" value="1"/>
</dbReference>
<dbReference type="InterPro" id="IPR015797">
    <property type="entry name" value="NUDIX_hydrolase-like_dom_sf"/>
</dbReference>
<dbReference type="RefSeq" id="WP_183164661.1">
    <property type="nucleotide sequence ID" value="NZ_JACHXI010000001.1"/>
</dbReference>
<evidence type="ECO:0000313" key="9">
    <source>
        <dbReference type="Proteomes" id="UP000549250"/>
    </source>
</evidence>
<dbReference type="InterPro" id="IPR020084">
    <property type="entry name" value="NUDIX_hydrolase_CS"/>
</dbReference>
<keyword evidence="9" id="KW-1185">Reference proteome</keyword>
<comment type="subunit">
    <text evidence="3 6">Monomer.</text>
</comment>
<dbReference type="GO" id="GO:0017111">
    <property type="term" value="F:ribonucleoside triphosphate phosphatase activity"/>
    <property type="evidence" value="ECO:0007669"/>
    <property type="project" value="InterPro"/>
</dbReference>
<dbReference type="SUPFAM" id="SSF55811">
    <property type="entry name" value="Nudix"/>
    <property type="match status" value="1"/>
</dbReference>
<comment type="similarity">
    <text evidence="2 6">Belongs to the Nudix hydrolase family. NudJ subfamily.</text>
</comment>
<dbReference type="InterPro" id="IPR000086">
    <property type="entry name" value="NUDIX_hydrolase_dom"/>
</dbReference>
<dbReference type="EC" id="3.6.1.-" evidence="6"/>
<evidence type="ECO:0000256" key="3">
    <source>
        <dbReference type="ARBA" id="ARBA00011245"/>
    </source>
</evidence>
<evidence type="ECO:0000256" key="5">
    <source>
        <dbReference type="ARBA" id="ARBA00022801"/>
    </source>
</evidence>
<accession>A0A839SZM2</accession>
<dbReference type="Gene3D" id="3.90.79.10">
    <property type="entry name" value="Nucleoside Triphosphate Pyrophosphohydrolase"/>
    <property type="match status" value="1"/>
</dbReference>
<evidence type="ECO:0000256" key="1">
    <source>
        <dbReference type="ARBA" id="ARBA00001946"/>
    </source>
</evidence>
<dbReference type="Pfam" id="PF00293">
    <property type="entry name" value="NUDIX"/>
    <property type="match status" value="1"/>
</dbReference>
<sequence length="146" mass="16250">MNWHAHVTVATVVESEGRFLLVEECEEGRLVLNQPAGHLEQGETLIEAAKRETLEETGWSVEIQGIVGIALYTAPANGITYYRTTFYGQAIAHDPARALDEGITQALWLAPDEIRHESARLRSHMVIGVIEQYLAGHRYPLSMILA</sequence>
<dbReference type="PANTHER" id="PTHR43222">
    <property type="entry name" value="NUDIX HYDROLASE 23"/>
    <property type="match status" value="1"/>
</dbReference>
<dbReference type="GO" id="GO:0004787">
    <property type="term" value="F:thiamine diphosphate phosphatase activity"/>
    <property type="evidence" value="ECO:0007669"/>
    <property type="project" value="InterPro"/>
</dbReference>
<dbReference type="GO" id="GO:0017110">
    <property type="term" value="F:nucleoside diphosphate phosphatase activity"/>
    <property type="evidence" value="ECO:0007669"/>
    <property type="project" value="InterPro"/>
</dbReference>
<proteinExistence type="inferred from homology"/>
<keyword evidence="6" id="KW-0460">Magnesium</keyword>
<dbReference type="CDD" id="cd03675">
    <property type="entry name" value="NUDIX_Hydrolase"/>
    <property type="match status" value="1"/>
</dbReference>
<feature type="domain" description="Nudix hydrolase" evidence="7">
    <location>
        <begin position="2"/>
        <end position="134"/>
    </location>
</feature>
<comment type="cofactor">
    <cofactor evidence="1 6">
        <name>Mg(2+)</name>
        <dbReference type="ChEBI" id="CHEBI:18420"/>
    </cofactor>
</comment>